<accession>A0A8S2ZJT3</accession>
<proteinExistence type="predicted"/>
<protein>
    <recommendedName>
        <fullName evidence="3">Retrotransposon gag domain-containing protein</fullName>
    </recommendedName>
</protein>
<feature type="non-terminal residue" evidence="1">
    <location>
        <position position="1"/>
    </location>
</feature>
<dbReference type="EMBL" id="CAJOBC010131932">
    <property type="protein sequence ID" value="CAF4615911.1"/>
    <property type="molecule type" value="Genomic_DNA"/>
</dbReference>
<comment type="caution">
    <text evidence="1">The sequence shown here is derived from an EMBL/GenBank/DDBJ whole genome shotgun (WGS) entry which is preliminary data.</text>
</comment>
<evidence type="ECO:0008006" key="3">
    <source>
        <dbReference type="Google" id="ProtNLM"/>
    </source>
</evidence>
<name>A0A8S2ZJT3_9BILA</name>
<organism evidence="1 2">
    <name type="scientific">Didymodactylos carnosus</name>
    <dbReference type="NCBI Taxonomy" id="1234261"/>
    <lineage>
        <taxon>Eukaryota</taxon>
        <taxon>Metazoa</taxon>
        <taxon>Spiralia</taxon>
        <taxon>Gnathifera</taxon>
        <taxon>Rotifera</taxon>
        <taxon>Eurotatoria</taxon>
        <taxon>Bdelloidea</taxon>
        <taxon>Philodinida</taxon>
        <taxon>Philodinidae</taxon>
        <taxon>Didymodactylos</taxon>
    </lineage>
</organism>
<dbReference type="AlphaFoldDB" id="A0A8S2ZJT3"/>
<gene>
    <name evidence="1" type="ORF">SRO942_LOCUS49366</name>
</gene>
<sequence>FTDAQEWLDIAMIELLKISCTDDRLVLELASYLRGGAARWFRINLQHLKTSKKFEQRFLEQFQEQVITQMDSINDGQWNSSGVQQRMSTDYSTVNKNAIQQSSVNLKTDHSSHVTTNRNLARMK</sequence>
<evidence type="ECO:0000313" key="1">
    <source>
        <dbReference type="EMBL" id="CAF4615911.1"/>
    </source>
</evidence>
<dbReference type="Proteomes" id="UP000681722">
    <property type="component" value="Unassembled WGS sequence"/>
</dbReference>
<evidence type="ECO:0000313" key="2">
    <source>
        <dbReference type="Proteomes" id="UP000681722"/>
    </source>
</evidence>
<reference evidence="1" key="1">
    <citation type="submission" date="2021-02" db="EMBL/GenBank/DDBJ databases">
        <authorList>
            <person name="Nowell W R."/>
        </authorList>
    </citation>
    <scope>NUCLEOTIDE SEQUENCE</scope>
</reference>